<gene>
    <name evidence="2" type="ORF">H5410_033100</name>
</gene>
<proteinExistence type="predicted"/>
<dbReference type="EMBL" id="JACXVP010000006">
    <property type="protein sequence ID" value="KAG5601730.1"/>
    <property type="molecule type" value="Genomic_DNA"/>
</dbReference>
<dbReference type="InterPro" id="IPR016167">
    <property type="entry name" value="FAD-bd_PCMH_sub1"/>
</dbReference>
<evidence type="ECO:0000313" key="3">
    <source>
        <dbReference type="Proteomes" id="UP000824120"/>
    </source>
</evidence>
<dbReference type="AlphaFoldDB" id="A0A9J5YMR3"/>
<accession>A0A9J5YMR3</accession>
<name>A0A9J5YMR3_SOLCO</name>
<keyword evidence="1" id="KW-0732">Signal</keyword>
<feature type="chain" id="PRO_5039919215" description="Secreted protein" evidence="1">
    <location>
        <begin position="28"/>
        <end position="90"/>
    </location>
</feature>
<organism evidence="2 3">
    <name type="scientific">Solanum commersonii</name>
    <name type="common">Commerson's wild potato</name>
    <name type="synonym">Commerson's nightshade</name>
    <dbReference type="NCBI Taxonomy" id="4109"/>
    <lineage>
        <taxon>Eukaryota</taxon>
        <taxon>Viridiplantae</taxon>
        <taxon>Streptophyta</taxon>
        <taxon>Embryophyta</taxon>
        <taxon>Tracheophyta</taxon>
        <taxon>Spermatophyta</taxon>
        <taxon>Magnoliopsida</taxon>
        <taxon>eudicotyledons</taxon>
        <taxon>Gunneridae</taxon>
        <taxon>Pentapetalae</taxon>
        <taxon>asterids</taxon>
        <taxon>lamiids</taxon>
        <taxon>Solanales</taxon>
        <taxon>Solanaceae</taxon>
        <taxon>Solanoideae</taxon>
        <taxon>Solaneae</taxon>
        <taxon>Solanum</taxon>
    </lineage>
</organism>
<protein>
    <recommendedName>
        <fullName evidence="4">Secreted protein</fullName>
    </recommendedName>
</protein>
<evidence type="ECO:0000313" key="2">
    <source>
        <dbReference type="EMBL" id="KAG5601730.1"/>
    </source>
</evidence>
<dbReference type="PANTHER" id="PTHR32448">
    <property type="entry name" value="OS08G0158400 PROTEIN"/>
    <property type="match status" value="1"/>
</dbReference>
<evidence type="ECO:0008006" key="4">
    <source>
        <dbReference type="Google" id="ProtNLM"/>
    </source>
</evidence>
<keyword evidence="3" id="KW-1185">Reference proteome</keyword>
<comment type="caution">
    <text evidence="2">The sequence shown here is derived from an EMBL/GenBank/DDBJ whole genome shotgun (WGS) entry which is preliminary data.</text>
</comment>
<sequence>MNNMKISWLSYLLLLLFLSSSSWSALADNHQEFIQCLYHSNQTYSSNIYTPYNSSFSSICQFSIQNLRFNTTETPKPLVIVIPVSKSEVQ</sequence>
<dbReference type="Gene3D" id="3.30.43.10">
    <property type="entry name" value="Uridine Diphospho-n-acetylenolpyruvylglucosamine Reductase, domain 2"/>
    <property type="match status" value="1"/>
</dbReference>
<dbReference type="Proteomes" id="UP000824120">
    <property type="component" value="Chromosome 6"/>
</dbReference>
<reference evidence="2 3" key="1">
    <citation type="submission" date="2020-09" db="EMBL/GenBank/DDBJ databases">
        <title>De no assembly of potato wild relative species, Solanum commersonii.</title>
        <authorList>
            <person name="Cho K."/>
        </authorList>
    </citation>
    <scope>NUCLEOTIDE SEQUENCE [LARGE SCALE GENOMIC DNA]</scope>
    <source>
        <strain evidence="2">LZ3.2</strain>
        <tissue evidence="2">Leaf</tissue>
    </source>
</reference>
<evidence type="ECO:0000256" key="1">
    <source>
        <dbReference type="SAM" id="SignalP"/>
    </source>
</evidence>
<feature type="signal peptide" evidence="1">
    <location>
        <begin position="1"/>
        <end position="27"/>
    </location>
</feature>